<proteinExistence type="inferred from homology"/>
<comment type="catalytic activity">
    <reaction evidence="2 3">
        <text>RX + glutathione = an S-substituted glutathione + a halide anion + H(+)</text>
        <dbReference type="Rhea" id="RHEA:16437"/>
        <dbReference type="ChEBI" id="CHEBI:15378"/>
        <dbReference type="ChEBI" id="CHEBI:16042"/>
        <dbReference type="ChEBI" id="CHEBI:17792"/>
        <dbReference type="ChEBI" id="CHEBI:57925"/>
        <dbReference type="ChEBI" id="CHEBI:90779"/>
        <dbReference type="EC" id="2.5.1.18"/>
    </reaction>
</comment>
<reference evidence="6 7" key="1">
    <citation type="journal article" date="2020" name="IScience">
        <title>Genome Sequencing of the Endangered Kingdonia uniflora (Circaeasteraceae, Ranunculales) Reveals Potential Mechanisms of Evolutionary Specialization.</title>
        <authorList>
            <person name="Sun Y."/>
            <person name="Deng T."/>
            <person name="Zhang A."/>
            <person name="Moore M.J."/>
            <person name="Landis J.B."/>
            <person name="Lin N."/>
            <person name="Zhang H."/>
            <person name="Zhang X."/>
            <person name="Huang J."/>
            <person name="Zhang X."/>
            <person name="Sun H."/>
            <person name="Wang H."/>
        </authorList>
    </citation>
    <scope>NUCLEOTIDE SEQUENCE [LARGE SCALE GENOMIC DNA]</scope>
    <source>
        <strain evidence="6">TB1705</strain>
        <tissue evidence="6">Leaf</tissue>
    </source>
</reference>
<dbReference type="InterPro" id="IPR036249">
    <property type="entry name" value="Thioredoxin-like_sf"/>
</dbReference>
<dbReference type="OrthoDB" id="202840at2759"/>
<dbReference type="CDD" id="cd03185">
    <property type="entry name" value="GST_C_Tau"/>
    <property type="match status" value="1"/>
</dbReference>
<gene>
    <name evidence="6" type="ORF">GIB67_028149</name>
</gene>
<dbReference type="PANTHER" id="PTHR11260:SF676">
    <property type="entry name" value="GLUTATHIONE S-TRANSFERASE U8"/>
    <property type="match status" value="1"/>
</dbReference>
<dbReference type="InterPro" id="IPR004045">
    <property type="entry name" value="Glutathione_S-Trfase_N"/>
</dbReference>
<dbReference type="GO" id="GO:0006749">
    <property type="term" value="P:glutathione metabolic process"/>
    <property type="evidence" value="ECO:0007669"/>
    <property type="project" value="InterPro"/>
</dbReference>
<dbReference type="InterPro" id="IPR058268">
    <property type="entry name" value="DUF7962"/>
</dbReference>
<dbReference type="Pfam" id="PF25907">
    <property type="entry name" value="DUF7962"/>
    <property type="match status" value="1"/>
</dbReference>
<dbReference type="InterPro" id="IPR045073">
    <property type="entry name" value="Omega/Tau-like"/>
</dbReference>
<dbReference type="EC" id="2.5.1.18" evidence="3"/>
<dbReference type="EMBL" id="JACGCM010002776">
    <property type="protein sequence ID" value="KAF6135830.1"/>
    <property type="molecule type" value="Genomic_DNA"/>
</dbReference>
<dbReference type="AlphaFoldDB" id="A0A7J7KZM4"/>
<dbReference type="PROSITE" id="PS50405">
    <property type="entry name" value="GST_CTER"/>
    <property type="match status" value="1"/>
</dbReference>
<comment type="caution">
    <text evidence="6">The sequence shown here is derived from an EMBL/GenBank/DDBJ whole genome shotgun (WGS) entry which is preliminary data.</text>
</comment>
<dbReference type="InterPro" id="IPR045074">
    <property type="entry name" value="GST_C_Tau"/>
</dbReference>
<dbReference type="Proteomes" id="UP000541444">
    <property type="component" value="Unassembled WGS sequence"/>
</dbReference>
<dbReference type="InterPro" id="IPR036282">
    <property type="entry name" value="Glutathione-S-Trfase_C_sf"/>
</dbReference>
<sequence length="188" mass="21660">MGEQNLHGTASSPYVYRVMWALKLKGLDYEYIDEDLSNKSNLLLKYNTVYKKINMRKPLLGFGFNSEMISYTLFGIVIKVGEGQKKAIQDSLEVLKILEEHGLGAKKFFGGETIGLMDMTLGWMAYWISILEEIAGVKLLEEHKFPRLFKWIKNFKEFPIIKENLPDYDKTLARFKGHREKIVGAATK</sequence>
<organism evidence="6 7">
    <name type="scientific">Kingdonia uniflora</name>
    <dbReference type="NCBI Taxonomy" id="39325"/>
    <lineage>
        <taxon>Eukaryota</taxon>
        <taxon>Viridiplantae</taxon>
        <taxon>Streptophyta</taxon>
        <taxon>Embryophyta</taxon>
        <taxon>Tracheophyta</taxon>
        <taxon>Spermatophyta</taxon>
        <taxon>Magnoliopsida</taxon>
        <taxon>Ranunculales</taxon>
        <taxon>Circaeasteraceae</taxon>
        <taxon>Kingdonia</taxon>
    </lineage>
</organism>
<accession>A0A7J7KZM4</accession>
<dbReference type="Gene3D" id="1.20.1050.10">
    <property type="match status" value="1"/>
</dbReference>
<comment type="function">
    <text evidence="3">Is involved in the conjugation of reduced glutathione to a wide number of exogenous and endogenous hydrophobic electrophiles.</text>
</comment>
<feature type="domain" description="GST C-terminal" evidence="5">
    <location>
        <begin position="48"/>
        <end position="179"/>
    </location>
</feature>
<dbReference type="GO" id="GO:0004364">
    <property type="term" value="F:glutathione transferase activity"/>
    <property type="evidence" value="ECO:0007669"/>
    <property type="project" value="UniProtKB-UniRule"/>
</dbReference>
<evidence type="ECO:0000313" key="7">
    <source>
        <dbReference type="Proteomes" id="UP000541444"/>
    </source>
</evidence>
<evidence type="ECO:0000259" key="5">
    <source>
        <dbReference type="PROSITE" id="PS50405"/>
    </source>
</evidence>
<comment type="similarity">
    <text evidence="3">Belongs to the GST superfamily.</text>
</comment>
<dbReference type="PROSITE" id="PS50404">
    <property type="entry name" value="GST_NTER"/>
    <property type="match status" value="1"/>
</dbReference>
<protein>
    <recommendedName>
        <fullName evidence="3">Glutathione S-transferase</fullName>
        <ecNumber evidence="3">2.5.1.18</ecNumber>
    </recommendedName>
</protein>
<evidence type="ECO:0000313" key="6">
    <source>
        <dbReference type="EMBL" id="KAF6135830.1"/>
    </source>
</evidence>
<keyword evidence="3" id="KW-0963">Cytoplasm</keyword>
<evidence type="ECO:0000256" key="3">
    <source>
        <dbReference type="RuleBase" id="RU369102"/>
    </source>
</evidence>
<dbReference type="SUPFAM" id="SSF47616">
    <property type="entry name" value="GST C-terminal domain-like"/>
    <property type="match status" value="1"/>
</dbReference>
<dbReference type="Gene3D" id="3.40.30.10">
    <property type="entry name" value="Glutaredoxin"/>
    <property type="match status" value="1"/>
</dbReference>
<name>A0A7J7KZM4_9MAGN</name>
<keyword evidence="7" id="KW-1185">Reference proteome</keyword>
<keyword evidence="1 3" id="KW-0808">Transferase</keyword>
<dbReference type="Pfam" id="PF13417">
    <property type="entry name" value="GST_N_3"/>
    <property type="match status" value="1"/>
</dbReference>
<dbReference type="PANTHER" id="PTHR11260">
    <property type="entry name" value="GLUTATHIONE S-TRANSFERASE, GST, SUPERFAMILY, GST DOMAIN CONTAINING"/>
    <property type="match status" value="1"/>
</dbReference>
<dbReference type="InterPro" id="IPR010987">
    <property type="entry name" value="Glutathione-S-Trfase_C-like"/>
</dbReference>
<feature type="domain" description="GST N-terminal" evidence="4">
    <location>
        <begin position="2"/>
        <end position="106"/>
    </location>
</feature>
<evidence type="ECO:0000259" key="4">
    <source>
        <dbReference type="PROSITE" id="PS50404"/>
    </source>
</evidence>
<dbReference type="SUPFAM" id="SSF52833">
    <property type="entry name" value="Thioredoxin-like"/>
    <property type="match status" value="1"/>
</dbReference>
<dbReference type="GO" id="GO:0005829">
    <property type="term" value="C:cytosol"/>
    <property type="evidence" value="ECO:0007669"/>
    <property type="project" value="UniProtKB-SubCell"/>
</dbReference>
<evidence type="ECO:0000256" key="1">
    <source>
        <dbReference type="ARBA" id="ARBA00022679"/>
    </source>
</evidence>
<evidence type="ECO:0000256" key="2">
    <source>
        <dbReference type="ARBA" id="ARBA00047960"/>
    </source>
</evidence>
<comment type="subcellular location">
    <subcellularLocation>
        <location evidence="3">Cytoplasm</location>
        <location evidence="3">Cytosol</location>
    </subcellularLocation>
</comment>